<name>A0A0F8YCZ0_9ZZZZ</name>
<evidence type="ECO:0000313" key="1">
    <source>
        <dbReference type="EMBL" id="KKK45946.1"/>
    </source>
</evidence>
<proteinExistence type="predicted"/>
<dbReference type="AlphaFoldDB" id="A0A0F8YCZ0"/>
<protein>
    <submittedName>
        <fullName evidence="1">Uncharacterized protein</fullName>
    </submittedName>
</protein>
<comment type="caution">
    <text evidence="1">The sequence shown here is derived from an EMBL/GenBank/DDBJ whole genome shotgun (WGS) entry which is preliminary data.</text>
</comment>
<reference evidence="1" key="1">
    <citation type="journal article" date="2015" name="Nature">
        <title>Complex archaea that bridge the gap between prokaryotes and eukaryotes.</title>
        <authorList>
            <person name="Spang A."/>
            <person name="Saw J.H."/>
            <person name="Jorgensen S.L."/>
            <person name="Zaremba-Niedzwiedzka K."/>
            <person name="Martijn J."/>
            <person name="Lind A.E."/>
            <person name="van Eijk R."/>
            <person name="Schleper C."/>
            <person name="Guy L."/>
            <person name="Ettema T.J."/>
        </authorList>
    </citation>
    <scope>NUCLEOTIDE SEQUENCE</scope>
</reference>
<gene>
    <name evidence="1" type="ORF">LCGC14_3164640</name>
</gene>
<accession>A0A0F8YCZ0</accession>
<organism evidence="1">
    <name type="scientific">marine sediment metagenome</name>
    <dbReference type="NCBI Taxonomy" id="412755"/>
    <lineage>
        <taxon>unclassified sequences</taxon>
        <taxon>metagenomes</taxon>
        <taxon>ecological metagenomes</taxon>
    </lineage>
</organism>
<feature type="non-terminal residue" evidence="1">
    <location>
        <position position="43"/>
    </location>
</feature>
<dbReference type="EMBL" id="LAZR01070048">
    <property type="protein sequence ID" value="KKK45946.1"/>
    <property type="molecule type" value="Genomic_DNA"/>
</dbReference>
<sequence length="43" mass="5139">METKCRFCGGNSDRGTRFCSNSCYLNAVSKYYRKLKDFRQKLY</sequence>